<feature type="compositionally biased region" description="Low complexity" evidence="1">
    <location>
        <begin position="128"/>
        <end position="152"/>
    </location>
</feature>
<evidence type="ECO:0000313" key="5">
    <source>
        <dbReference type="Proteomes" id="UP001642540"/>
    </source>
</evidence>
<keyword evidence="5" id="KW-1185">Reference proteome</keyword>
<feature type="compositionally biased region" description="Polar residues" evidence="1">
    <location>
        <begin position="171"/>
        <end position="186"/>
    </location>
</feature>
<proteinExistence type="predicted"/>
<dbReference type="Pfam" id="PF25898">
    <property type="entry name" value="LolA_2nd_metazoa"/>
    <property type="match status" value="1"/>
</dbReference>
<evidence type="ECO:0000313" key="4">
    <source>
        <dbReference type="EMBL" id="CAL8109347.1"/>
    </source>
</evidence>
<accession>A0ABP1QNG1</accession>
<comment type="caution">
    <text evidence="4">The sequence shown here is derived from an EMBL/GenBank/DDBJ whole genome shotgun (WGS) entry which is preliminary data.</text>
</comment>
<protein>
    <recommendedName>
        <fullName evidence="3">LolA-like domain-containing protein</fullName>
    </recommendedName>
</protein>
<evidence type="ECO:0000256" key="1">
    <source>
        <dbReference type="SAM" id="MobiDB-lite"/>
    </source>
</evidence>
<gene>
    <name evidence="4" type="ORF">ODALV1_LOCUS13280</name>
</gene>
<feature type="region of interest" description="Disordered" evidence="1">
    <location>
        <begin position="128"/>
        <end position="190"/>
    </location>
</feature>
<feature type="compositionally biased region" description="Polar residues" evidence="1">
    <location>
        <begin position="12"/>
        <end position="27"/>
    </location>
</feature>
<organism evidence="4 5">
    <name type="scientific">Orchesella dallaii</name>
    <dbReference type="NCBI Taxonomy" id="48710"/>
    <lineage>
        <taxon>Eukaryota</taxon>
        <taxon>Metazoa</taxon>
        <taxon>Ecdysozoa</taxon>
        <taxon>Arthropoda</taxon>
        <taxon>Hexapoda</taxon>
        <taxon>Collembola</taxon>
        <taxon>Entomobryomorpha</taxon>
        <taxon>Entomobryoidea</taxon>
        <taxon>Orchesellidae</taxon>
        <taxon>Orchesellinae</taxon>
        <taxon>Orchesella</taxon>
    </lineage>
</organism>
<evidence type="ECO:0000256" key="2">
    <source>
        <dbReference type="SAM" id="Phobius"/>
    </source>
</evidence>
<sequence length="604" mass="66448">MSHVLASDMDPINSSRQNRIPSDSPSHSPCCARKYIRNCKESKHLVSTSADGVDNDIYLSPDNNELVTLFHCQIPRCQDYGMGKGLWYVLVVVVVLAVSGRGVSGCQQGLGNPNNEIIGDNIDNSLSVGSSSNSNSVDGQSSTDNSNLNSASAGGGGGNTNENDNSGGEISGSTPFGSGSGLPSANRNEKQPGLLCPDIYPVESFPPKAPIIPDFFTVAVETIYLKEQKRQVWNLHVDRAEKIVVHKIDMPNNGKRYEWFYTKIVRDFRSGLEFRISNAKDSADCVVEPISTEFELTSLNLKRFMLEHAKLLLNFDPSFVAYWGKRSIRNLQCDIWLHESLGEFVSEFGFANDSIPISVATFSRESKPDIIAISNIYEDNSHTFNPFQKTQGHPDVSECLDSTPLLLRIVLDAPYSKLKAGREFTVLESIRRAVAGLAGISLLRVTDLALTEWPSGTSAFWFSLRQIVNFQELSKNNNTSHSTIVFPLADAYRILRDVISRHDVTLRVDLSPNEHMLVGIQRGSLISIPRALHPIFMRNINSKSLSVIKASYTSGAVAGLGLAMAVLGLAIGLLLGFVLWNGSTRMRYWRSPWSNSPIPYGLDA</sequence>
<dbReference type="Proteomes" id="UP001642540">
    <property type="component" value="Unassembled WGS sequence"/>
</dbReference>
<name>A0ABP1QNG1_9HEXA</name>
<dbReference type="PANTHER" id="PTHR36902">
    <property type="entry name" value="ENRICHED IN SURFACE-LABELED PROTEOME PROTEIN 9"/>
    <property type="match status" value="1"/>
</dbReference>
<dbReference type="EMBL" id="CAXLJM020000041">
    <property type="protein sequence ID" value="CAL8109347.1"/>
    <property type="molecule type" value="Genomic_DNA"/>
</dbReference>
<reference evidence="4 5" key="1">
    <citation type="submission" date="2024-08" db="EMBL/GenBank/DDBJ databases">
        <authorList>
            <person name="Cucini C."/>
            <person name="Frati F."/>
        </authorList>
    </citation>
    <scope>NUCLEOTIDE SEQUENCE [LARGE SCALE GENOMIC DNA]</scope>
</reference>
<keyword evidence="2" id="KW-1133">Transmembrane helix</keyword>
<dbReference type="InterPro" id="IPR058831">
    <property type="entry name" value="LolA-like_dom_2nd"/>
</dbReference>
<dbReference type="PANTHER" id="PTHR36902:SF1">
    <property type="entry name" value="ENRICHED IN SURFACE-LABELED PROTEOME PROTEIN 9"/>
    <property type="match status" value="1"/>
</dbReference>
<keyword evidence="2" id="KW-0812">Transmembrane</keyword>
<evidence type="ECO:0000259" key="3">
    <source>
        <dbReference type="Pfam" id="PF25898"/>
    </source>
</evidence>
<feature type="transmembrane region" description="Helical" evidence="2">
    <location>
        <begin position="556"/>
        <end position="580"/>
    </location>
</feature>
<feature type="domain" description="LolA-like" evidence="3">
    <location>
        <begin position="193"/>
        <end position="396"/>
    </location>
</feature>
<keyword evidence="2" id="KW-0472">Membrane</keyword>
<feature type="region of interest" description="Disordered" evidence="1">
    <location>
        <begin position="1"/>
        <end position="27"/>
    </location>
</feature>